<name>A0A5B7J6F1_PORTR</name>
<evidence type="ECO:0000313" key="1">
    <source>
        <dbReference type="EMBL" id="MPC90305.1"/>
    </source>
</evidence>
<reference evidence="1 2" key="1">
    <citation type="submission" date="2019-05" db="EMBL/GenBank/DDBJ databases">
        <title>Another draft genome of Portunus trituberculatus and its Hox gene families provides insights of decapod evolution.</title>
        <authorList>
            <person name="Jeong J.-H."/>
            <person name="Song I."/>
            <person name="Kim S."/>
            <person name="Choi T."/>
            <person name="Kim D."/>
            <person name="Ryu S."/>
            <person name="Kim W."/>
        </authorList>
    </citation>
    <scope>NUCLEOTIDE SEQUENCE [LARGE SCALE GENOMIC DNA]</scope>
    <source>
        <tissue evidence="1">Muscle</tissue>
    </source>
</reference>
<dbReference type="AlphaFoldDB" id="A0A5B7J6F1"/>
<dbReference type="OrthoDB" id="1700726at2759"/>
<proteinExistence type="predicted"/>
<accession>A0A5B7J6F1</accession>
<gene>
    <name evidence="1" type="ORF">E2C01_085282</name>
</gene>
<dbReference type="Proteomes" id="UP000324222">
    <property type="component" value="Unassembled WGS sequence"/>
</dbReference>
<protein>
    <submittedName>
        <fullName evidence="1">Uncharacterized protein</fullName>
    </submittedName>
</protein>
<comment type="caution">
    <text evidence="1">The sequence shown here is derived from an EMBL/GenBank/DDBJ whole genome shotgun (WGS) entry which is preliminary data.</text>
</comment>
<evidence type="ECO:0000313" key="2">
    <source>
        <dbReference type="Proteomes" id="UP000324222"/>
    </source>
</evidence>
<keyword evidence="2" id="KW-1185">Reference proteome</keyword>
<dbReference type="EMBL" id="VSRR010083917">
    <property type="protein sequence ID" value="MPC90305.1"/>
    <property type="molecule type" value="Genomic_DNA"/>
</dbReference>
<sequence>MSGLWEAASKGVAGAKDTASTLEAAAGRVSEGTAQVMAGGKSVMTSAVEGAEGVASSVTEGARLVGSAVDTAGSALQQTRGALGNLSLPVTAEAKPKSKPQ</sequence>
<organism evidence="1 2">
    <name type="scientific">Portunus trituberculatus</name>
    <name type="common">Swimming crab</name>
    <name type="synonym">Neptunus trituberculatus</name>
    <dbReference type="NCBI Taxonomy" id="210409"/>
    <lineage>
        <taxon>Eukaryota</taxon>
        <taxon>Metazoa</taxon>
        <taxon>Ecdysozoa</taxon>
        <taxon>Arthropoda</taxon>
        <taxon>Crustacea</taxon>
        <taxon>Multicrustacea</taxon>
        <taxon>Malacostraca</taxon>
        <taxon>Eumalacostraca</taxon>
        <taxon>Eucarida</taxon>
        <taxon>Decapoda</taxon>
        <taxon>Pleocyemata</taxon>
        <taxon>Brachyura</taxon>
        <taxon>Eubrachyura</taxon>
        <taxon>Portunoidea</taxon>
        <taxon>Portunidae</taxon>
        <taxon>Portuninae</taxon>
        <taxon>Portunus</taxon>
    </lineage>
</organism>